<dbReference type="InterPro" id="IPR005728">
    <property type="entry name" value="RPE1"/>
</dbReference>
<dbReference type="GO" id="GO:0003676">
    <property type="term" value="F:nucleic acid binding"/>
    <property type="evidence" value="ECO:0007669"/>
    <property type="project" value="InterPro"/>
</dbReference>
<dbReference type="InterPro" id="IPR002052">
    <property type="entry name" value="DNA_methylase_N6_adenine_CS"/>
</dbReference>
<accession>A0A0F3PFB1</accession>
<dbReference type="PANTHER" id="PTHR43542">
    <property type="entry name" value="METHYLTRANSFERASE"/>
    <property type="match status" value="1"/>
</dbReference>
<sequence>MLKIISGKYRNQIIPTAKNIKYRPSTGKLKEAIFSILTSGEFTGNKLFNENTHILDLFAGSGSLAFESLSRGAGFATLIDIDTSSLKIAEGFAKSLNIENNVNFVNINALNLPKTTRHLFKPAYREGSKGDTERSTAAYTLVRKDASTGSTSKLPLEAKFGKMSNKSFDLVFIDPPYHKNIVPKVMKLLIKNNWLKDGAIIVIEMAKTDNYVLDENIEIIREKLYGKSKLLVLSFTVIPAFVGMDIESRNKTLKNKHDQKALHMF</sequence>
<comment type="caution">
    <text evidence="3">The sequence shown here is derived from an EMBL/GenBank/DDBJ whole genome shotgun (WGS) entry which is preliminary data.</text>
</comment>
<protein>
    <submittedName>
        <fullName evidence="3">RPE1 domain protein</fullName>
    </submittedName>
</protein>
<name>A0A0F3PFB1_RICRH</name>
<dbReference type="PATRIC" id="fig|1359199.3.peg.1478"/>
<dbReference type="InterPro" id="IPR004398">
    <property type="entry name" value="RNA_MeTrfase_RsmD"/>
</dbReference>
<dbReference type="Gene3D" id="3.40.50.150">
    <property type="entry name" value="Vaccinia Virus protein VP39"/>
    <property type="match status" value="1"/>
</dbReference>
<dbReference type="EMBL" id="LAOC01000001">
    <property type="protein sequence ID" value="KJV78983.1"/>
    <property type="molecule type" value="Genomic_DNA"/>
</dbReference>
<dbReference type="InterPro" id="IPR029063">
    <property type="entry name" value="SAM-dependent_MTases_sf"/>
</dbReference>
<evidence type="ECO:0000313" key="4">
    <source>
        <dbReference type="Proteomes" id="UP000033591"/>
    </source>
</evidence>
<gene>
    <name evidence="3" type="ORF">RMAECT_1498</name>
</gene>
<evidence type="ECO:0000256" key="1">
    <source>
        <dbReference type="ARBA" id="ARBA00022603"/>
    </source>
</evidence>
<dbReference type="PROSITE" id="PS00092">
    <property type="entry name" value="N6_MTASE"/>
    <property type="match status" value="1"/>
</dbReference>
<keyword evidence="2" id="KW-0808">Transferase</keyword>
<dbReference type="Proteomes" id="UP000033591">
    <property type="component" value="Unassembled WGS sequence"/>
</dbReference>
<dbReference type="SUPFAM" id="SSF53335">
    <property type="entry name" value="S-adenosyl-L-methionine-dependent methyltransferases"/>
    <property type="match status" value="1"/>
</dbReference>
<evidence type="ECO:0000313" key="3">
    <source>
        <dbReference type="EMBL" id="KJV78983.1"/>
    </source>
</evidence>
<dbReference type="Pfam" id="PF03602">
    <property type="entry name" value="Cons_hypoth95"/>
    <property type="match status" value="2"/>
</dbReference>
<dbReference type="AlphaFoldDB" id="A0A0F3PFB1"/>
<reference evidence="3 4" key="1">
    <citation type="submission" date="2015-01" db="EMBL/GenBank/DDBJ databases">
        <title>Genome Sequencing of Rickettsiales.</title>
        <authorList>
            <person name="Daugherty S.C."/>
            <person name="Su Q."/>
            <person name="Abolude K."/>
            <person name="Beier-Sexton M."/>
            <person name="Carlyon J.A."/>
            <person name="Carter R."/>
            <person name="Day N.P."/>
            <person name="Dumler S.J."/>
            <person name="Dyachenko V."/>
            <person name="Godinez A."/>
            <person name="Kurtti T.J."/>
            <person name="Lichay M."/>
            <person name="Mullins K.E."/>
            <person name="Ott S."/>
            <person name="Pappas-Brown V."/>
            <person name="Paris D.H."/>
            <person name="Patel P."/>
            <person name="Richards A.L."/>
            <person name="Sadzewicz L."/>
            <person name="Sears K."/>
            <person name="Seidman D."/>
            <person name="Sengamalay N."/>
            <person name="Stenos J."/>
            <person name="Tallon L.J."/>
            <person name="Vincent G."/>
            <person name="Fraser C.M."/>
            <person name="Munderloh U."/>
            <person name="Dunning-Hotopp J.C."/>
        </authorList>
    </citation>
    <scope>NUCLEOTIDE SEQUENCE [LARGE SCALE GENOMIC DNA]</scope>
    <source>
        <strain evidence="3 4">Ect</strain>
    </source>
</reference>
<dbReference type="PANTHER" id="PTHR43542:SF1">
    <property type="entry name" value="METHYLTRANSFERASE"/>
    <property type="match status" value="1"/>
</dbReference>
<organism evidence="3 4">
    <name type="scientific">Rickettsia rhipicephali str. Ect</name>
    <dbReference type="NCBI Taxonomy" id="1359199"/>
    <lineage>
        <taxon>Bacteria</taxon>
        <taxon>Pseudomonadati</taxon>
        <taxon>Pseudomonadota</taxon>
        <taxon>Alphaproteobacteria</taxon>
        <taxon>Rickettsiales</taxon>
        <taxon>Rickettsiaceae</taxon>
        <taxon>Rickettsieae</taxon>
        <taxon>Rickettsia</taxon>
        <taxon>spotted fever group</taxon>
    </lineage>
</organism>
<dbReference type="RefSeq" id="WP_014365683.1">
    <property type="nucleotide sequence ID" value="NZ_LAOC01000001.1"/>
</dbReference>
<dbReference type="GO" id="GO:0031167">
    <property type="term" value="P:rRNA methylation"/>
    <property type="evidence" value="ECO:0007669"/>
    <property type="project" value="InterPro"/>
</dbReference>
<keyword evidence="1" id="KW-0489">Methyltransferase</keyword>
<proteinExistence type="predicted"/>
<dbReference type="GO" id="GO:0008168">
    <property type="term" value="F:methyltransferase activity"/>
    <property type="evidence" value="ECO:0007669"/>
    <property type="project" value="UniProtKB-KW"/>
</dbReference>
<evidence type="ECO:0000256" key="2">
    <source>
        <dbReference type="ARBA" id="ARBA00022679"/>
    </source>
</evidence>
<dbReference type="CDD" id="cd02440">
    <property type="entry name" value="AdoMet_MTases"/>
    <property type="match status" value="1"/>
</dbReference>
<dbReference type="NCBIfam" id="TIGR01045">
    <property type="entry name" value="RPE1"/>
    <property type="match status" value="1"/>
</dbReference>